<comment type="caution">
    <text evidence="7">The sequence shown here is derived from an EMBL/GenBank/DDBJ whole genome shotgun (WGS) entry which is preliminary data.</text>
</comment>
<dbReference type="RefSeq" id="XP_070885180.1">
    <property type="nucleotide sequence ID" value="XM_071029356.1"/>
</dbReference>
<reference evidence="7 8" key="1">
    <citation type="submission" date="2024-07" db="EMBL/GenBank/DDBJ databases">
        <title>Section-level genome sequencing and comparative genomics of Aspergillus sections Usti and Cavernicolus.</title>
        <authorList>
            <consortium name="Lawrence Berkeley National Laboratory"/>
            <person name="Nybo J.L."/>
            <person name="Vesth T.C."/>
            <person name="Theobald S."/>
            <person name="Frisvad J.C."/>
            <person name="Larsen T.O."/>
            <person name="Kjaerboelling I."/>
            <person name="Rothschild-Mancinelli K."/>
            <person name="Lyhne E.K."/>
            <person name="Kogle M.E."/>
            <person name="Barry K."/>
            <person name="Clum A."/>
            <person name="Na H."/>
            <person name="Ledsgaard L."/>
            <person name="Lin J."/>
            <person name="Lipzen A."/>
            <person name="Kuo A."/>
            <person name="Riley R."/>
            <person name="Mondo S."/>
            <person name="Labutti K."/>
            <person name="Haridas S."/>
            <person name="Pangalinan J."/>
            <person name="Salamov A.A."/>
            <person name="Simmons B.A."/>
            <person name="Magnuson J.K."/>
            <person name="Chen J."/>
            <person name="Drula E."/>
            <person name="Henrissat B."/>
            <person name="Wiebenga A."/>
            <person name="Lubbers R.J."/>
            <person name="Gomes A.C."/>
            <person name="Macurrencykelacurrency M.R."/>
            <person name="Stajich J."/>
            <person name="Grigoriev I.V."/>
            <person name="Mortensen U.H."/>
            <person name="De Vries R.P."/>
            <person name="Baker S.E."/>
            <person name="Andersen M.R."/>
        </authorList>
    </citation>
    <scope>NUCLEOTIDE SEQUENCE [LARGE SCALE GENOMIC DNA]</scope>
    <source>
        <strain evidence="7 8">CBS 449.75</strain>
    </source>
</reference>
<evidence type="ECO:0000256" key="2">
    <source>
        <dbReference type="ARBA" id="ARBA00023125"/>
    </source>
</evidence>
<dbReference type="SUPFAM" id="SSF57701">
    <property type="entry name" value="Zn2/Cys6 DNA-binding domain"/>
    <property type="match status" value="1"/>
</dbReference>
<keyword evidence="1" id="KW-0805">Transcription regulation</keyword>
<keyword evidence="3" id="KW-0804">Transcription</keyword>
<dbReference type="EMBL" id="JBFXLQ010000026">
    <property type="protein sequence ID" value="KAL2866201.1"/>
    <property type="molecule type" value="Genomic_DNA"/>
</dbReference>
<accession>A0ABR4LP22</accession>
<dbReference type="InterPro" id="IPR036864">
    <property type="entry name" value="Zn2-C6_fun-type_DNA-bd_sf"/>
</dbReference>
<protein>
    <recommendedName>
        <fullName evidence="6">Zn(2)-C6 fungal-type domain-containing protein</fullName>
    </recommendedName>
</protein>
<feature type="region of interest" description="Disordered" evidence="5">
    <location>
        <begin position="1"/>
        <end position="24"/>
    </location>
</feature>
<dbReference type="InterPro" id="IPR001138">
    <property type="entry name" value="Zn2Cys6_DnaBD"/>
</dbReference>
<dbReference type="Proteomes" id="UP001610432">
    <property type="component" value="Unassembled WGS sequence"/>
</dbReference>
<dbReference type="SMART" id="SM00066">
    <property type="entry name" value="GAL4"/>
    <property type="match status" value="1"/>
</dbReference>
<dbReference type="PANTHER" id="PTHR47784:SF5">
    <property type="entry name" value="STEROL UPTAKE CONTROL PROTEIN 2"/>
    <property type="match status" value="1"/>
</dbReference>
<evidence type="ECO:0000256" key="5">
    <source>
        <dbReference type="SAM" id="MobiDB-lite"/>
    </source>
</evidence>
<dbReference type="InterPro" id="IPR053157">
    <property type="entry name" value="Sterol_Uptake_Regulator"/>
</dbReference>
<name>A0ABR4LP22_9EURO</name>
<organism evidence="7 8">
    <name type="scientific">Aspergillus lucknowensis</name>
    <dbReference type="NCBI Taxonomy" id="176173"/>
    <lineage>
        <taxon>Eukaryota</taxon>
        <taxon>Fungi</taxon>
        <taxon>Dikarya</taxon>
        <taxon>Ascomycota</taxon>
        <taxon>Pezizomycotina</taxon>
        <taxon>Eurotiomycetes</taxon>
        <taxon>Eurotiomycetidae</taxon>
        <taxon>Eurotiales</taxon>
        <taxon>Aspergillaceae</taxon>
        <taxon>Aspergillus</taxon>
        <taxon>Aspergillus subgen. Nidulantes</taxon>
    </lineage>
</organism>
<keyword evidence="8" id="KW-1185">Reference proteome</keyword>
<evidence type="ECO:0000313" key="7">
    <source>
        <dbReference type="EMBL" id="KAL2866201.1"/>
    </source>
</evidence>
<feature type="region of interest" description="Disordered" evidence="5">
    <location>
        <begin position="58"/>
        <end position="98"/>
    </location>
</feature>
<feature type="compositionally biased region" description="Polar residues" evidence="5">
    <location>
        <begin position="1"/>
        <end position="13"/>
    </location>
</feature>
<dbReference type="PANTHER" id="PTHR47784">
    <property type="entry name" value="STEROL UPTAKE CONTROL PROTEIN 2"/>
    <property type="match status" value="1"/>
</dbReference>
<dbReference type="Gene3D" id="4.10.240.10">
    <property type="entry name" value="Zn(2)-C6 fungal-type DNA-binding domain"/>
    <property type="match status" value="1"/>
</dbReference>
<dbReference type="Pfam" id="PF00172">
    <property type="entry name" value="Zn_clus"/>
    <property type="match status" value="1"/>
</dbReference>
<feature type="compositionally biased region" description="Basic residues" evidence="5">
    <location>
        <begin position="15"/>
        <end position="24"/>
    </location>
</feature>
<gene>
    <name evidence="7" type="ORF">BJX67DRAFT_355966</name>
</gene>
<keyword evidence="2" id="KW-0238">DNA-binding</keyword>
<proteinExistence type="predicted"/>
<dbReference type="PROSITE" id="PS00463">
    <property type="entry name" value="ZN2_CY6_FUNGAL_1"/>
    <property type="match status" value="1"/>
</dbReference>
<evidence type="ECO:0000313" key="8">
    <source>
        <dbReference type="Proteomes" id="UP001610432"/>
    </source>
</evidence>
<keyword evidence="4" id="KW-0539">Nucleus</keyword>
<dbReference type="GeneID" id="98144428"/>
<dbReference type="Pfam" id="PF11951">
    <property type="entry name" value="Fungal_trans_2"/>
    <property type="match status" value="1"/>
</dbReference>
<evidence type="ECO:0000256" key="4">
    <source>
        <dbReference type="ARBA" id="ARBA00023242"/>
    </source>
</evidence>
<evidence type="ECO:0000256" key="3">
    <source>
        <dbReference type="ARBA" id="ARBA00023163"/>
    </source>
</evidence>
<evidence type="ECO:0000259" key="6">
    <source>
        <dbReference type="PROSITE" id="PS50048"/>
    </source>
</evidence>
<feature type="domain" description="Zn(2)-C6 fungal-type" evidence="6">
    <location>
        <begin position="26"/>
        <end position="56"/>
    </location>
</feature>
<dbReference type="PROSITE" id="PS50048">
    <property type="entry name" value="ZN2_CY6_FUNGAL_2"/>
    <property type="match status" value="1"/>
</dbReference>
<evidence type="ECO:0000256" key="1">
    <source>
        <dbReference type="ARBA" id="ARBA00023015"/>
    </source>
</evidence>
<feature type="compositionally biased region" description="Low complexity" evidence="5">
    <location>
        <begin position="76"/>
        <end position="85"/>
    </location>
</feature>
<sequence length="537" mass="59214">MLSPSEVHSQNPNFRPRRRHRKSRNGCMECKRRRIKCDEMKPSCSRCILTRQDCIWPQHSPSGRSGDPGPLPTPSPRSAGSPSPSMERRASPPPLDGVGLSDADLYHHYLQHTSRTLTHNRNDHQALQIGMPTLALRSKTVYHALLALSAACLCCDMISKEDPPPDINFVHQALMTGYHHYNLASERIRELISRPDALKAEPLLAASPLLVPFATSSQQINHWISSHSTPQSPVPKPLSTTPRDVIVIMRGIKTTLEALDSGEITASPSPSIITSELPEDTDAIDHCTSLFEANTRPDFSAPPPPSRTHPMFPIIASTSQDAFAKLHERLESASLYGTFSNAALSACAAAFDVLSSMRDSTFSTTLASSPPASLSASASDSGTPQVSPWLRSFAARHAIPHPSEPLTRPFLTFLVQTPQAYLDLVLPLLDQRLEAPTAEHDRNAVIDLTPEQALALDIYAHWSILMFLVEDESWFIGKLPGITLAGMLNRYGDDFVGKLWPDYTIALGGLDHGQGQGQAQWWPKSMWMISREIGRYR</sequence>
<dbReference type="CDD" id="cd00067">
    <property type="entry name" value="GAL4"/>
    <property type="match status" value="1"/>
</dbReference>
<dbReference type="InterPro" id="IPR021858">
    <property type="entry name" value="Fun_TF"/>
</dbReference>